<dbReference type="Pfam" id="PF08719">
    <property type="entry name" value="NADAR"/>
    <property type="match status" value="1"/>
</dbReference>
<evidence type="ECO:0000259" key="3">
    <source>
        <dbReference type="Pfam" id="PF08719"/>
    </source>
</evidence>
<dbReference type="Proteomes" id="UP000199656">
    <property type="component" value="Unassembled WGS sequence"/>
</dbReference>
<dbReference type="SUPFAM" id="SSF143990">
    <property type="entry name" value="YbiA-like"/>
    <property type="match status" value="1"/>
</dbReference>
<evidence type="ECO:0000313" key="4">
    <source>
        <dbReference type="EMBL" id="SEA44511.1"/>
    </source>
</evidence>
<gene>
    <name evidence="4" type="ORF">SAMN05660909_01965</name>
</gene>
<evidence type="ECO:0000313" key="5">
    <source>
        <dbReference type="Proteomes" id="UP000199656"/>
    </source>
</evidence>
<protein>
    <recommendedName>
        <fullName evidence="3">NADAR domain-containing protein</fullName>
    </recommendedName>
</protein>
<comment type="catalytic activity">
    <reaction evidence="1">
        <text>5-amino-6-(5-phospho-D-ribosylamino)uracil + H2O = 5,6-diaminouracil + D-ribose 5-phosphate</text>
        <dbReference type="Rhea" id="RHEA:55020"/>
        <dbReference type="ChEBI" id="CHEBI:15377"/>
        <dbReference type="ChEBI" id="CHEBI:46252"/>
        <dbReference type="ChEBI" id="CHEBI:58453"/>
        <dbReference type="ChEBI" id="CHEBI:78346"/>
    </reaction>
</comment>
<proteinExistence type="predicted"/>
<dbReference type="Gene3D" id="1.10.357.40">
    <property type="entry name" value="YbiA-like"/>
    <property type="match status" value="1"/>
</dbReference>
<evidence type="ECO:0000256" key="1">
    <source>
        <dbReference type="ARBA" id="ARBA00000022"/>
    </source>
</evidence>
<feature type="domain" description="NADAR" evidence="3">
    <location>
        <begin position="22"/>
        <end position="181"/>
    </location>
</feature>
<accession>A0A1H4B8N7</accession>
<dbReference type="RefSeq" id="WP_089761118.1">
    <property type="nucleotide sequence ID" value="NZ_BKAT01000025.1"/>
</dbReference>
<dbReference type="NCBIfam" id="TIGR02464">
    <property type="entry name" value="ribofla_fusion"/>
    <property type="match status" value="1"/>
</dbReference>
<dbReference type="InterPro" id="IPR037238">
    <property type="entry name" value="YbiA-like_sf"/>
</dbReference>
<dbReference type="OrthoDB" id="67297at2"/>
<dbReference type="CDD" id="cd15457">
    <property type="entry name" value="NADAR"/>
    <property type="match status" value="1"/>
</dbReference>
<keyword evidence="5" id="KW-1185">Reference proteome</keyword>
<name>A0A1H4B8N7_9BACT</name>
<reference evidence="5" key="1">
    <citation type="submission" date="2016-10" db="EMBL/GenBank/DDBJ databases">
        <authorList>
            <person name="Varghese N."/>
            <person name="Submissions S."/>
        </authorList>
    </citation>
    <scope>NUCLEOTIDE SEQUENCE [LARGE SCALE GENOMIC DNA]</scope>
    <source>
        <strain evidence="5">DSM 23920</strain>
    </source>
</reference>
<sequence>MKYSNEWVIAQWNDHKAPPFLFFWGHRPDKNGQVSKSCFSQWYEAAFVVDGVRYHTAEHWMMACKARLFADAEILEKIINTLSPATVQNLGRKVKRFDPATWDAKKFDIVAEGNLHKFSQHPSLKEFLLNTGDQVLVEASPYDRIWGIGLAEGDPRVKKPADWNGQNLLGFALMEVRDKLRKHEND</sequence>
<dbReference type="EMBL" id="FNRL01000007">
    <property type="protein sequence ID" value="SEA44511.1"/>
    <property type="molecule type" value="Genomic_DNA"/>
</dbReference>
<dbReference type="AlphaFoldDB" id="A0A1H4B8N7"/>
<comment type="catalytic activity">
    <reaction evidence="2">
        <text>2,5-diamino-6-hydroxy-4-(5-phosphoribosylamino)-pyrimidine + H2O = 2,5,6-triamino-4-hydroxypyrimidine + D-ribose 5-phosphate</text>
        <dbReference type="Rhea" id="RHEA:23436"/>
        <dbReference type="ChEBI" id="CHEBI:15377"/>
        <dbReference type="ChEBI" id="CHEBI:58614"/>
        <dbReference type="ChEBI" id="CHEBI:78346"/>
        <dbReference type="ChEBI" id="CHEBI:137796"/>
    </reaction>
</comment>
<organism evidence="4 5">
    <name type="scientific">Chitinophaga terrae</name>
    <name type="common">ex Kim and Jung 2007</name>
    <dbReference type="NCBI Taxonomy" id="408074"/>
    <lineage>
        <taxon>Bacteria</taxon>
        <taxon>Pseudomonadati</taxon>
        <taxon>Bacteroidota</taxon>
        <taxon>Chitinophagia</taxon>
        <taxon>Chitinophagales</taxon>
        <taxon>Chitinophagaceae</taxon>
        <taxon>Chitinophaga</taxon>
    </lineage>
</organism>
<dbReference type="InterPro" id="IPR012816">
    <property type="entry name" value="NADAR"/>
</dbReference>
<dbReference type="STRING" id="408074.SAMN05660909_01965"/>
<evidence type="ECO:0000256" key="2">
    <source>
        <dbReference type="ARBA" id="ARBA00000751"/>
    </source>
</evidence>